<gene>
    <name evidence="1" type="ORF">GGR27_004049</name>
</gene>
<dbReference type="RefSeq" id="WP_168040624.1">
    <property type="nucleotide sequence ID" value="NZ_JAATJH010000017.1"/>
</dbReference>
<name>A0ABX0XGQ7_9BACT</name>
<accession>A0ABX0XGQ7</accession>
<sequence length="78" mass="8653">MTSQFNSITLNLPLNIDVEEAKLMIFLSLFGKGTLSSGKASSYLNIDRIIFLEKASSHGIVIYSDDEDSLERALDIEL</sequence>
<evidence type="ECO:0000313" key="2">
    <source>
        <dbReference type="Proteomes" id="UP000770785"/>
    </source>
</evidence>
<protein>
    <submittedName>
        <fullName evidence="1">HTH domain antitoxin</fullName>
    </submittedName>
</protein>
<proteinExistence type="predicted"/>
<dbReference type="EMBL" id="JAATJH010000017">
    <property type="protein sequence ID" value="NJC28524.1"/>
    <property type="molecule type" value="Genomic_DNA"/>
</dbReference>
<reference evidence="1 2" key="1">
    <citation type="submission" date="2020-03" db="EMBL/GenBank/DDBJ databases">
        <title>Genomic Encyclopedia of Type Strains, Phase IV (KMG-IV): sequencing the most valuable type-strain genomes for metagenomic binning, comparative biology and taxonomic classification.</title>
        <authorList>
            <person name="Goeker M."/>
        </authorList>
    </citation>
    <scope>NUCLEOTIDE SEQUENCE [LARGE SCALE GENOMIC DNA]</scope>
    <source>
        <strain evidence="1 2">DSM 105096</strain>
    </source>
</reference>
<comment type="caution">
    <text evidence="1">The sequence shown here is derived from an EMBL/GenBank/DDBJ whole genome shotgun (WGS) entry which is preliminary data.</text>
</comment>
<keyword evidence="2" id="KW-1185">Reference proteome</keyword>
<evidence type="ECO:0000313" key="1">
    <source>
        <dbReference type="EMBL" id="NJC28524.1"/>
    </source>
</evidence>
<organism evidence="1 2">
    <name type="scientific">Neolewinella antarctica</name>
    <dbReference type="NCBI Taxonomy" id="442734"/>
    <lineage>
        <taxon>Bacteria</taxon>
        <taxon>Pseudomonadati</taxon>
        <taxon>Bacteroidota</taxon>
        <taxon>Saprospiria</taxon>
        <taxon>Saprospirales</taxon>
        <taxon>Lewinellaceae</taxon>
        <taxon>Neolewinella</taxon>
    </lineage>
</organism>
<dbReference type="InterPro" id="IPR005368">
    <property type="entry name" value="UPF0175"/>
</dbReference>
<dbReference type="Pfam" id="PF03683">
    <property type="entry name" value="UPF0175"/>
    <property type="match status" value="1"/>
</dbReference>
<dbReference type="Proteomes" id="UP000770785">
    <property type="component" value="Unassembled WGS sequence"/>
</dbReference>